<gene>
    <name evidence="1" type="ORF">APZ16_06830</name>
</gene>
<comment type="caution">
    <text evidence="1">The sequence shown here is derived from an EMBL/GenBank/DDBJ whole genome shotgun (WGS) entry which is preliminary data.</text>
</comment>
<organism evidence="1 2">
    <name type="scientific">Hadarchaeum yellowstonense</name>
    <dbReference type="NCBI Taxonomy" id="1776334"/>
    <lineage>
        <taxon>Archaea</taxon>
        <taxon>Methanobacteriati</taxon>
        <taxon>Candidatus Hadarchaeota</taxon>
        <taxon>Candidatus Hadarchaeia</taxon>
        <taxon>Candidatus Hadarchaeales</taxon>
        <taxon>Candidatus Hadarchaeaceae</taxon>
        <taxon>Candidatus Hadarchaeum</taxon>
    </lineage>
</organism>
<dbReference type="Proteomes" id="UP000074294">
    <property type="component" value="Unassembled WGS sequence"/>
</dbReference>
<proteinExistence type="predicted"/>
<dbReference type="AlphaFoldDB" id="A0A147JTZ5"/>
<dbReference type="EMBL" id="LQMQ01000050">
    <property type="protein sequence ID" value="KUO39988.1"/>
    <property type="molecule type" value="Genomic_DNA"/>
</dbReference>
<evidence type="ECO:0000313" key="2">
    <source>
        <dbReference type="Proteomes" id="UP000074294"/>
    </source>
</evidence>
<protein>
    <submittedName>
        <fullName evidence="1">Uncharacterized protein</fullName>
    </submittedName>
</protein>
<evidence type="ECO:0000313" key="1">
    <source>
        <dbReference type="EMBL" id="KUO39988.1"/>
    </source>
</evidence>
<dbReference type="STRING" id="1776334.APZ16_06830"/>
<reference evidence="1 2" key="1">
    <citation type="journal article" date="2016" name="Nat. Microbiol.">
        <title>Genomic inference of the metabolism of cosmopolitan subsurface Archaea, Hadesarchaea.</title>
        <authorList>
            <person name="Baker B.J."/>
            <person name="Saw J.H."/>
            <person name="Lind A.E."/>
            <person name="Lazar C.S."/>
            <person name="Hinrichs K.-U."/>
            <person name="Teske A.P."/>
            <person name="Ettema T.J."/>
        </authorList>
    </citation>
    <scope>NUCLEOTIDE SEQUENCE [LARGE SCALE GENOMIC DNA]</scope>
</reference>
<accession>A0A147JTZ5</accession>
<sequence>MAMGTDLKKVISGLVSLEGEEGLARIKLDALRALVHYHGAIWLSELVQELQLKSAADGSPKPEEKLLKKGLQDLERDGVVRIKKAFRATLQSRDGVKDELISLVDLQLTYATLAKNKALGSFWFK</sequence>
<name>A0A147JTZ5_HADYE</name>